<gene>
    <name evidence="1" type="ORF">FB555_001505</name>
</gene>
<dbReference type="EMBL" id="JACGWU010000004">
    <property type="protein sequence ID" value="MBA8829400.1"/>
    <property type="molecule type" value="Genomic_DNA"/>
</dbReference>
<evidence type="ECO:0000313" key="1">
    <source>
        <dbReference type="EMBL" id="MBA8829400.1"/>
    </source>
</evidence>
<dbReference type="InterPro" id="IPR023198">
    <property type="entry name" value="PGP-like_dom2"/>
</dbReference>
<dbReference type="Pfam" id="PF13419">
    <property type="entry name" value="HAD_2"/>
    <property type="match status" value="1"/>
</dbReference>
<dbReference type="GO" id="GO:0004713">
    <property type="term" value="F:protein tyrosine kinase activity"/>
    <property type="evidence" value="ECO:0007669"/>
    <property type="project" value="TreeGrafter"/>
</dbReference>
<dbReference type="AlphaFoldDB" id="A0A7W3JUI7"/>
<keyword evidence="2" id="KW-1185">Reference proteome</keyword>
<dbReference type="InterPro" id="IPR050155">
    <property type="entry name" value="HAD-like_hydrolase_sf"/>
</dbReference>
<dbReference type="SUPFAM" id="SSF56784">
    <property type="entry name" value="HAD-like"/>
    <property type="match status" value="1"/>
</dbReference>
<dbReference type="InterPro" id="IPR023214">
    <property type="entry name" value="HAD_sf"/>
</dbReference>
<dbReference type="GO" id="GO:0008967">
    <property type="term" value="F:phosphoglycolate phosphatase activity"/>
    <property type="evidence" value="ECO:0007669"/>
    <property type="project" value="UniProtKB-EC"/>
</dbReference>
<protein>
    <submittedName>
        <fullName evidence="1">Phosphoglycolate phosphatase</fullName>
        <ecNumber evidence="1">3.1.3.18</ecNumber>
    </submittedName>
</protein>
<reference evidence="1 2" key="1">
    <citation type="submission" date="2020-07" db="EMBL/GenBank/DDBJ databases">
        <title>Sequencing the genomes of 1000 actinobacteria strains.</title>
        <authorList>
            <person name="Klenk H.-P."/>
        </authorList>
    </citation>
    <scope>NUCLEOTIDE SEQUENCE [LARGE SCALE GENOMIC DNA]</scope>
    <source>
        <strain evidence="1 2">DSM 23737</strain>
    </source>
</reference>
<dbReference type="Gene3D" id="1.10.150.240">
    <property type="entry name" value="Putative phosphatase, domain 2"/>
    <property type="match status" value="1"/>
</dbReference>
<dbReference type="PANTHER" id="PTHR43434:SF20">
    <property type="entry name" value="5'-NUCLEOTIDASE"/>
    <property type="match status" value="1"/>
</dbReference>
<sequence length="223" mass="23907">MTTTLTRNWTSVLFDLDGTILDSAPGIVQSLVDTFAYLGLPVPPHDELMHYVGPPLLDSFRNRAGLSEEAAQNALRVYRQDFRKDGAFDSAVFPGIVGLLESLAEADVPMAIVTSKPEAQASRILDHFDLRHFFTVVAGATEDETRATKTAIVGHALAELAALGHDTSLTVMVGDRIYDVEGAAAFDVPSIIVEWGYGSPAEAKGAMATVYSTDRLRGLLLGG</sequence>
<dbReference type="Proteomes" id="UP000524237">
    <property type="component" value="Unassembled WGS sequence"/>
</dbReference>
<comment type="caution">
    <text evidence="1">The sequence shown here is derived from an EMBL/GenBank/DDBJ whole genome shotgun (WGS) entry which is preliminary data.</text>
</comment>
<dbReference type="Gene3D" id="3.40.50.1000">
    <property type="entry name" value="HAD superfamily/HAD-like"/>
    <property type="match status" value="1"/>
</dbReference>
<dbReference type="InterPro" id="IPR036412">
    <property type="entry name" value="HAD-like_sf"/>
</dbReference>
<dbReference type="InterPro" id="IPR041492">
    <property type="entry name" value="HAD_2"/>
</dbReference>
<accession>A0A7W3JUI7</accession>
<keyword evidence="1" id="KW-0378">Hydrolase</keyword>
<evidence type="ECO:0000313" key="2">
    <source>
        <dbReference type="Proteomes" id="UP000524237"/>
    </source>
</evidence>
<proteinExistence type="predicted"/>
<dbReference type="RefSeq" id="WP_182484836.1">
    <property type="nucleotide sequence ID" value="NZ_JACGWU010000004.1"/>
</dbReference>
<dbReference type="EC" id="3.1.3.18" evidence="1"/>
<dbReference type="PANTHER" id="PTHR43434">
    <property type="entry name" value="PHOSPHOGLYCOLATE PHOSPHATASE"/>
    <property type="match status" value="1"/>
</dbReference>
<organism evidence="1 2">
    <name type="scientific">Alpinimonas psychrophila</name>
    <dbReference type="NCBI Taxonomy" id="748908"/>
    <lineage>
        <taxon>Bacteria</taxon>
        <taxon>Bacillati</taxon>
        <taxon>Actinomycetota</taxon>
        <taxon>Actinomycetes</taxon>
        <taxon>Micrococcales</taxon>
        <taxon>Microbacteriaceae</taxon>
        <taxon>Alpinimonas</taxon>
    </lineage>
</organism>
<name>A0A7W3JUI7_9MICO</name>
<dbReference type="GO" id="GO:0005829">
    <property type="term" value="C:cytosol"/>
    <property type="evidence" value="ECO:0007669"/>
    <property type="project" value="TreeGrafter"/>
</dbReference>